<reference evidence="1 2" key="1">
    <citation type="journal article" date="2015" name="Genome Biol.">
        <title>Comparative genomics of Steinernema reveals deeply conserved gene regulatory networks.</title>
        <authorList>
            <person name="Dillman A.R."/>
            <person name="Macchietto M."/>
            <person name="Porter C.F."/>
            <person name="Rogers A."/>
            <person name="Williams B."/>
            <person name="Antoshechkin I."/>
            <person name="Lee M.M."/>
            <person name="Goodwin Z."/>
            <person name="Lu X."/>
            <person name="Lewis E.E."/>
            <person name="Goodrich-Blair H."/>
            <person name="Stock S.P."/>
            <person name="Adams B.J."/>
            <person name="Sternberg P.W."/>
            <person name="Mortazavi A."/>
        </authorList>
    </citation>
    <scope>NUCLEOTIDE SEQUENCE [LARGE SCALE GENOMIC DNA]</scope>
    <source>
        <strain evidence="1 2">ALL</strain>
    </source>
</reference>
<name>A0A4U5M1A6_STECR</name>
<dbReference type="AlphaFoldDB" id="A0A4U5M1A6"/>
<keyword evidence="2" id="KW-1185">Reference proteome</keyword>
<evidence type="ECO:0000313" key="2">
    <source>
        <dbReference type="Proteomes" id="UP000298663"/>
    </source>
</evidence>
<proteinExistence type="predicted"/>
<evidence type="ECO:0000313" key="1">
    <source>
        <dbReference type="EMBL" id="TKR62456.1"/>
    </source>
</evidence>
<sequence length="75" mass="7929">MSLFGQTRVTVAAPFAFSRVLPSPRTGRFCDRVGAGAANAELGPVTGRSVVHAFSKNAVFFVKLSQTKDAKLSNS</sequence>
<comment type="caution">
    <text evidence="1">The sequence shown here is derived from an EMBL/GenBank/DDBJ whole genome shotgun (WGS) entry which is preliminary data.</text>
</comment>
<dbReference type="EMBL" id="AZBU02000010">
    <property type="protein sequence ID" value="TKR62456.1"/>
    <property type="molecule type" value="Genomic_DNA"/>
</dbReference>
<organism evidence="1 2">
    <name type="scientific">Steinernema carpocapsae</name>
    <name type="common">Entomopathogenic nematode</name>
    <dbReference type="NCBI Taxonomy" id="34508"/>
    <lineage>
        <taxon>Eukaryota</taxon>
        <taxon>Metazoa</taxon>
        <taxon>Ecdysozoa</taxon>
        <taxon>Nematoda</taxon>
        <taxon>Chromadorea</taxon>
        <taxon>Rhabditida</taxon>
        <taxon>Tylenchina</taxon>
        <taxon>Panagrolaimomorpha</taxon>
        <taxon>Strongyloidoidea</taxon>
        <taxon>Steinernematidae</taxon>
        <taxon>Steinernema</taxon>
    </lineage>
</organism>
<dbReference type="Proteomes" id="UP000298663">
    <property type="component" value="Unassembled WGS sequence"/>
</dbReference>
<reference evidence="1 2" key="2">
    <citation type="journal article" date="2019" name="G3 (Bethesda)">
        <title>Hybrid Assembly of the Genome of the Entomopathogenic Nematode Steinernema carpocapsae Identifies the X-Chromosome.</title>
        <authorList>
            <person name="Serra L."/>
            <person name="Macchietto M."/>
            <person name="Macias-Munoz A."/>
            <person name="McGill C.J."/>
            <person name="Rodriguez I.M."/>
            <person name="Rodriguez B."/>
            <person name="Murad R."/>
            <person name="Mortazavi A."/>
        </authorList>
    </citation>
    <scope>NUCLEOTIDE SEQUENCE [LARGE SCALE GENOMIC DNA]</scope>
    <source>
        <strain evidence="1 2">ALL</strain>
    </source>
</reference>
<protein>
    <submittedName>
        <fullName evidence="1">Uncharacterized protein</fullName>
    </submittedName>
</protein>
<accession>A0A4U5M1A6</accession>
<gene>
    <name evidence="1" type="ORF">L596_026413</name>
</gene>